<evidence type="ECO:0008006" key="3">
    <source>
        <dbReference type="Google" id="ProtNLM"/>
    </source>
</evidence>
<dbReference type="RefSeq" id="WP_256549879.1">
    <property type="nucleotide sequence ID" value="NZ_CP101751.1"/>
</dbReference>
<organism evidence="1 2">
    <name type="scientific">Flavobacterium cerinum</name>
    <dbReference type="NCBI Taxonomy" id="2502784"/>
    <lineage>
        <taxon>Bacteria</taxon>
        <taxon>Pseudomonadati</taxon>
        <taxon>Bacteroidota</taxon>
        <taxon>Flavobacteriia</taxon>
        <taxon>Flavobacteriales</taxon>
        <taxon>Flavobacteriaceae</taxon>
        <taxon>Flavobacterium</taxon>
    </lineage>
</organism>
<proteinExistence type="predicted"/>
<reference evidence="1" key="1">
    <citation type="submission" date="2022-07" db="EMBL/GenBank/DDBJ databases">
        <title>Isolation, identification, and degradation of a PFOSA degrading strain from sewage treatment plant.</title>
        <authorList>
            <person name="Zhang L."/>
            <person name="Huo Y."/>
        </authorList>
    </citation>
    <scope>NUCLEOTIDE SEQUENCE</scope>
    <source>
        <strain evidence="1">C1</strain>
    </source>
</reference>
<evidence type="ECO:0000313" key="1">
    <source>
        <dbReference type="EMBL" id="UUC44208.1"/>
    </source>
</evidence>
<name>A0ABY5IR02_9FLAO</name>
<evidence type="ECO:0000313" key="2">
    <source>
        <dbReference type="Proteomes" id="UP001059844"/>
    </source>
</evidence>
<accession>A0ABY5IR02</accession>
<keyword evidence="2" id="KW-1185">Reference proteome</keyword>
<sequence>MERNGERDNRIENAILEWRKREERYSDLFGFNVASNKLILRDKLIYYDKIANKFAGTKSIEEQYALRLLNQERKNLEKRLYPNRVIRFLRRLLVRVIWTGIIARRDEKDVKNQIQQLQGQLGRFGFSVDGDVLAQRIKTDNSSFSIGIPSRYFSEHERMNYSLMFTKDETGHYHFQGYTASLQDDKNPEQDKSHFFSADQQNALDYSKAYNLLSGRSVMKEGNWMKMDFNDKNANGEYAMREYGGKYGFDLDKVLADLPMKEKDELSLFKIKHSLENGMRTSISFTREGKEETYYIEADPKNKSVVIYDQALKKITLNSISAKKDSNDVLKIVSKANDVKLENKPKRNSVKFN</sequence>
<dbReference type="EMBL" id="CP101751">
    <property type="protein sequence ID" value="UUC44208.1"/>
    <property type="molecule type" value="Genomic_DNA"/>
</dbReference>
<gene>
    <name evidence="1" type="ORF">NOX80_11250</name>
</gene>
<protein>
    <recommendedName>
        <fullName evidence="3">DUF3945 domain-containing protein</fullName>
    </recommendedName>
</protein>
<dbReference type="Proteomes" id="UP001059844">
    <property type="component" value="Chromosome"/>
</dbReference>